<feature type="domain" description="tRNA pseudouridylate synthase B C-terminal" evidence="8">
    <location>
        <begin position="178"/>
        <end position="228"/>
    </location>
</feature>
<dbReference type="InterPro" id="IPR015225">
    <property type="entry name" value="tRNA_psdUridine_synth_fam2_C"/>
</dbReference>
<feature type="domain" description="tRNA pseudouridine synthase II TruB subfamily 2 C-terminal" evidence="7">
    <location>
        <begin position="245"/>
        <end position="299"/>
    </location>
</feature>
<accession>A0A1D9MMI9</accession>
<name>A0A1D9MMI9_9ACTO</name>
<sequence length="302" mass="32617">MIVDKPLGFSSHDVVGMVRRLAATKKVGHAGTLDPQASGVLVIGIGKATKLLTYLVGKDKSYRATIRLGQSTETDDAAGELLQTWDARHLSSIEIDQALATFKGEIMQVPTKVSAIKIDGKRAYQMARDGEEVKLAARPVTISQIRRVSSLRRQSGPNNETLWDFDVVVDCSSGTYIRAIARDLGEALGMGGHLVALRRTRVGSYDLSQAQTVLQLGSQIALDNEAEQPQGLSVIDLATVCQQNFPVRIVTPLEAKALSYGQFLPAHETGEIYAELTADHTVVALTKNQGKKARPVYVLAPA</sequence>
<dbReference type="KEGG" id="avu:BK816_05870"/>
<evidence type="ECO:0000313" key="9">
    <source>
        <dbReference type="EMBL" id="AOZ73495.1"/>
    </source>
</evidence>
<dbReference type="PANTHER" id="PTHR13767">
    <property type="entry name" value="TRNA-PSEUDOURIDINE SYNTHASE"/>
    <property type="match status" value="1"/>
</dbReference>
<dbReference type="GO" id="GO:0160148">
    <property type="term" value="F:tRNA pseudouridine(55) synthase activity"/>
    <property type="evidence" value="ECO:0007669"/>
    <property type="project" value="UniProtKB-EC"/>
</dbReference>
<dbReference type="Pfam" id="PF16198">
    <property type="entry name" value="TruB_C_2"/>
    <property type="match status" value="1"/>
</dbReference>
<comment type="function">
    <text evidence="5">Responsible for synthesis of pseudouridine from uracil-55 in the psi GC loop of transfer RNAs.</text>
</comment>
<dbReference type="SUPFAM" id="SSF88697">
    <property type="entry name" value="PUA domain-like"/>
    <property type="match status" value="1"/>
</dbReference>
<keyword evidence="3 5" id="KW-0819">tRNA processing</keyword>
<proteinExistence type="inferred from homology"/>
<dbReference type="NCBIfam" id="TIGR00431">
    <property type="entry name" value="TruB"/>
    <property type="match status" value="1"/>
</dbReference>
<keyword evidence="10" id="KW-1185">Reference proteome</keyword>
<organism evidence="9 10">
    <name type="scientific">Boudabousia tangfeifanii</name>
    <dbReference type="NCBI Taxonomy" id="1912795"/>
    <lineage>
        <taxon>Bacteria</taxon>
        <taxon>Bacillati</taxon>
        <taxon>Actinomycetota</taxon>
        <taxon>Actinomycetes</taxon>
        <taxon>Actinomycetales</taxon>
        <taxon>Actinomycetaceae</taxon>
        <taxon>Boudabousia</taxon>
    </lineage>
</organism>
<dbReference type="EC" id="5.4.99.25" evidence="5"/>
<feature type="active site" description="Nucleophile" evidence="5">
    <location>
        <position position="34"/>
    </location>
</feature>
<evidence type="ECO:0000313" key="10">
    <source>
        <dbReference type="Proteomes" id="UP000176288"/>
    </source>
</evidence>
<dbReference type="PANTHER" id="PTHR13767:SF2">
    <property type="entry name" value="PSEUDOURIDYLATE SYNTHASE TRUB1"/>
    <property type="match status" value="1"/>
</dbReference>
<comment type="catalytic activity">
    <reaction evidence="1 5">
        <text>uridine(55) in tRNA = pseudouridine(55) in tRNA</text>
        <dbReference type="Rhea" id="RHEA:42532"/>
        <dbReference type="Rhea" id="RHEA-COMP:10101"/>
        <dbReference type="Rhea" id="RHEA-COMP:10102"/>
        <dbReference type="ChEBI" id="CHEBI:65314"/>
        <dbReference type="ChEBI" id="CHEBI:65315"/>
        <dbReference type="EC" id="5.4.99.25"/>
    </reaction>
</comment>
<dbReference type="InterPro" id="IPR002501">
    <property type="entry name" value="PsdUridine_synth_N"/>
</dbReference>
<dbReference type="InterPro" id="IPR020103">
    <property type="entry name" value="PsdUridine_synth_cat_dom_sf"/>
</dbReference>
<evidence type="ECO:0000256" key="1">
    <source>
        <dbReference type="ARBA" id="ARBA00000385"/>
    </source>
</evidence>
<reference evidence="9 10" key="1">
    <citation type="submission" date="2016-10" db="EMBL/GenBank/DDBJ databases">
        <title>Actinomyces aegypiusis sp. nov., isolated from the Aegypius monachus in Qinghai Tibet Plateau China.</title>
        <authorList>
            <person name="Wang Y."/>
        </authorList>
    </citation>
    <scope>NUCLEOTIDE SEQUENCE [LARGE SCALE GENOMIC DNA]</scope>
    <source>
        <strain evidence="9 10">VUL4_3</strain>
    </source>
</reference>
<dbReference type="Pfam" id="PF01509">
    <property type="entry name" value="TruB_N"/>
    <property type="match status" value="1"/>
</dbReference>
<dbReference type="InterPro" id="IPR032819">
    <property type="entry name" value="TruB_C"/>
</dbReference>
<dbReference type="GO" id="GO:1990481">
    <property type="term" value="P:mRNA pseudouridine synthesis"/>
    <property type="evidence" value="ECO:0007669"/>
    <property type="project" value="TreeGrafter"/>
</dbReference>
<dbReference type="STRING" id="1912795.BK816_05870"/>
<dbReference type="AlphaFoldDB" id="A0A1D9MMI9"/>
<dbReference type="HAMAP" id="MF_01080">
    <property type="entry name" value="TruB_bact"/>
    <property type="match status" value="1"/>
</dbReference>
<dbReference type="Proteomes" id="UP000176288">
    <property type="component" value="Chromosome"/>
</dbReference>
<dbReference type="CDD" id="cd02573">
    <property type="entry name" value="PseudoU_synth_EcTruB"/>
    <property type="match status" value="1"/>
</dbReference>
<evidence type="ECO:0000259" key="6">
    <source>
        <dbReference type="Pfam" id="PF01509"/>
    </source>
</evidence>
<dbReference type="Pfam" id="PF09142">
    <property type="entry name" value="TruB_C"/>
    <property type="match status" value="1"/>
</dbReference>
<evidence type="ECO:0000259" key="7">
    <source>
        <dbReference type="Pfam" id="PF09142"/>
    </source>
</evidence>
<protein>
    <recommendedName>
        <fullName evidence="5">tRNA pseudouridine synthase B</fullName>
        <ecNumber evidence="5">5.4.99.25</ecNumber>
    </recommendedName>
    <alternativeName>
        <fullName evidence="5">tRNA pseudouridine(55) synthase</fullName>
        <shortName evidence="5">Psi55 synthase</shortName>
    </alternativeName>
    <alternativeName>
        <fullName evidence="5">tRNA pseudouridylate synthase</fullName>
    </alternativeName>
    <alternativeName>
        <fullName evidence="5">tRNA-uridine isomerase</fullName>
    </alternativeName>
</protein>
<dbReference type="Gene3D" id="2.30.130.10">
    <property type="entry name" value="PUA domain"/>
    <property type="match status" value="1"/>
</dbReference>
<keyword evidence="4 5" id="KW-0413">Isomerase</keyword>
<evidence type="ECO:0000256" key="5">
    <source>
        <dbReference type="HAMAP-Rule" id="MF_01080"/>
    </source>
</evidence>
<dbReference type="InterPro" id="IPR014780">
    <property type="entry name" value="tRNA_psdUridine_synth_TruB"/>
</dbReference>
<gene>
    <name evidence="5" type="primary">truB</name>
    <name evidence="9" type="ORF">BK816_05870</name>
</gene>
<comment type="similarity">
    <text evidence="2 5">Belongs to the pseudouridine synthase TruB family. Type 1 subfamily.</text>
</comment>
<evidence type="ECO:0000259" key="8">
    <source>
        <dbReference type="Pfam" id="PF16198"/>
    </source>
</evidence>
<dbReference type="GO" id="GO:0003723">
    <property type="term" value="F:RNA binding"/>
    <property type="evidence" value="ECO:0007669"/>
    <property type="project" value="InterPro"/>
</dbReference>
<dbReference type="InterPro" id="IPR015947">
    <property type="entry name" value="PUA-like_sf"/>
</dbReference>
<evidence type="ECO:0000256" key="3">
    <source>
        <dbReference type="ARBA" id="ARBA00022694"/>
    </source>
</evidence>
<feature type="domain" description="Pseudouridine synthase II N-terminal" evidence="6">
    <location>
        <begin position="19"/>
        <end position="177"/>
    </location>
</feature>
<dbReference type="InterPro" id="IPR036974">
    <property type="entry name" value="PUA_sf"/>
</dbReference>
<dbReference type="Gene3D" id="3.30.2350.10">
    <property type="entry name" value="Pseudouridine synthase"/>
    <property type="match status" value="1"/>
</dbReference>
<evidence type="ECO:0000256" key="2">
    <source>
        <dbReference type="ARBA" id="ARBA00005642"/>
    </source>
</evidence>
<evidence type="ECO:0000256" key="4">
    <source>
        <dbReference type="ARBA" id="ARBA00023235"/>
    </source>
</evidence>
<dbReference type="EMBL" id="CP017812">
    <property type="protein sequence ID" value="AOZ73495.1"/>
    <property type="molecule type" value="Genomic_DNA"/>
</dbReference>
<dbReference type="SUPFAM" id="SSF55120">
    <property type="entry name" value="Pseudouridine synthase"/>
    <property type="match status" value="1"/>
</dbReference>
<dbReference type="GO" id="GO:0031119">
    <property type="term" value="P:tRNA pseudouridine synthesis"/>
    <property type="evidence" value="ECO:0007669"/>
    <property type="project" value="UniProtKB-UniRule"/>
</dbReference>